<dbReference type="PRINTS" id="PR00081">
    <property type="entry name" value="GDHRDH"/>
</dbReference>
<keyword evidence="5" id="KW-1185">Reference proteome</keyword>
<evidence type="ECO:0000256" key="3">
    <source>
        <dbReference type="RuleBase" id="RU000363"/>
    </source>
</evidence>
<dbReference type="InterPro" id="IPR002347">
    <property type="entry name" value="SDR_fam"/>
</dbReference>
<sequence>MSMSRTWPVWARTMVSRGIYSRPRTSQERLRRAVEGKTVLITGASQGIGRATASRLAAAGAQVVLTARNESNLRELEEEIRAAGGEAAAYPVDLSQPELIDEMVDKVLAKHAKVDILVNNAGHSIRRSIDLCYDRYHDFHRMTAVNYLGPVKLTLRLLPVMRAAGAGKIVNVSTFAIRTPPFPRWGGYHASKAAFDVWLRAIGPEIRADGVRICSVYMGMVDTAMTAHTPSLHRLPTLTVADAAGIVCDGAAGNRRALGPWWCAPLEAGSVFVGRPLDAVFSRLYQRSSDTDAARRAIL</sequence>
<dbReference type="GO" id="GO:0016491">
    <property type="term" value="F:oxidoreductase activity"/>
    <property type="evidence" value="ECO:0007669"/>
    <property type="project" value="UniProtKB-KW"/>
</dbReference>
<proteinExistence type="inferred from homology"/>
<comment type="similarity">
    <text evidence="1 3">Belongs to the short-chain dehydrogenases/reductases (SDR) family.</text>
</comment>
<evidence type="ECO:0000256" key="1">
    <source>
        <dbReference type="ARBA" id="ARBA00006484"/>
    </source>
</evidence>
<dbReference type="Gene3D" id="3.40.50.720">
    <property type="entry name" value="NAD(P)-binding Rossmann-like Domain"/>
    <property type="match status" value="1"/>
</dbReference>
<reference evidence="5" key="1">
    <citation type="submission" date="2016-10" db="EMBL/GenBank/DDBJ databases">
        <authorList>
            <person name="Varghese N."/>
            <person name="Submissions S."/>
        </authorList>
    </citation>
    <scope>NUCLEOTIDE SEQUENCE [LARGE SCALE GENOMIC DNA]</scope>
    <source>
        <strain evidence="5">IBRC-M 10403</strain>
    </source>
</reference>
<dbReference type="InterPro" id="IPR036291">
    <property type="entry name" value="NAD(P)-bd_dom_sf"/>
</dbReference>
<dbReference type="PANTHER" id="PTHR44196:SF1">
    <property type="entry name" value="DEHYDROGENASE_REDUCTASE SDR FAMILY MEMBER 7B"/>
    <property type="match status" value="1"/>
</dbReference>
<keyword evidence="2" id="KW-0560">Oxidoreductase</keyword>
<organism evidence="4 5">
    <name type="scientific">Actinokineospora iranica</name>
    <dbReference type="NCBI Taxonomy" id="1271860"/>
    <lineage>
        <taxon>Bacteria</taxon>
        <taxon>Bacillati</taxon>
        <taxon>Actinomycetota</taxon>
        <taxon>Actinomycetes</taxon>
        <taxon>Pseudonocardiales</taxon>
        <taxon>Pseudonocardiaceae</taxon>
        <taxon>Actinokineospora</taxon>
    </lineage>
</organism>
<dbReference type="PANTHER" id="PTHR44196">
    <property type="entry name" value="DEHYDROGENASE/REDUCTASE SDR FAMILY MEMBER 7B"/>
    <property type="match status" value="1"/>
</dbReference>
<dbReference type="PRINTS" id="PR00080">
    <property type="entry name" value="SDRFAMILY"/>
</dbReference>
<dbReference type="CDD" id="cd05233">
    <property type="entry name" value="SDR_c"/>
    <property type="match status" value="1"/>
</dbReference>
<evidence type="ECO:0000313" key="5">
    <source>
        <dbReference type="Proteomes" id="UP000199501"/>
    </source>
</evidence>
<dbReference type="Proteomes" id="UP000199501">
    <property type="component" value="Unassembled WGS sequence"/>
</dbReference>
<dbReference type="Pfam" id="PF00106">
    <property type="entry name" value="adh_short"/>
    <property type="match status" value="1"/>
</dbReference>
<gene>
    <name evidence="4" type="ORF">SAMN05216174_101573</name>
</gene>
<name>A0A1G6JV59_9PSEU</name>
<dbReference type="GO" id="GO:0016020">
    <property type="term" value="C:membrane"/>
    <property type="evidence" value="ECO:0007669"/>
    <property type="project" value="TreeGrafter"/>
</dbReference>
<dbReference type="SUPFAM" id="SSF51735">
    <property type="entry name" value="NAD(P)-binding Rossmann-fold domains"/>
    <property type="match status" value="1"/>
</dbReference>
<dbReference type="EMBL" id="FMZZ01000001">
    <property type="protein sequence ID" value="SDC22548.1"/>
    <property type="molecule type" value="Genomic_DNA"/>
</dbReference>
<evidence type="ECO:0000313" key="4">
    <source>
        <dbReference type="EMBL" id="SDC22548.1"/>
    </source>
</evidence>
<accession>A0A1G6JV59</accession>
<evidence type="ECO:0000256" key="2">
    <source>
        <dbReference type="ARBA" id="ARBA00023002"/>
    </source>
</evidence>
<protein>
    <submittedName>
        <fullName evidence="4">Short-chain dehydrogenase</fullName>
    </submittedName>
</protein>
<dbReference type="AlphaFoldDB" id="A0A1G6JV59"/>
<dbReference type="STRING" id="1271860.SAMN05216174_101573"/>